<keyword evidence="3" id="KW-1185">Reference proteome</keyword>
<dbReference type="EMBL" id="QRUP01000002">
    <property type="protein sequence ID" value="RGR76305.1"/>
    <property type="molecule type" value="Genomic_DNA"/>
</dbReference>
<evidence type="ECO:0000313" key="3">
    <source>
        <dbReference type="Proteomes" id="UP000284178"/>
    </source>
</evidence>
<proteinExistence type="predicted"/>
<reference evidence="2 3" key="1">
    <citation type="submission" date="2018-08" db="EMBL/GenBank/DDBJ databases">
        <title>A genome reference for cultivated species of the human gut microbiota.</title>
        <authorList>
            <person name="Zou Y."/>
            <person name="Xue W."/>
            <person name="Luo G."/>
        </authorList>
    </citation>
    <scope>NUCLEOTIDE SEQUENCE [LARGE SCALE GENOMIC DNA]</scope>
    <source>
        <strain evidence="2 3">AF24-29</strain>
    </source>
</reference>
<keyword evidence="1" id="KW-0472">Membrane</keyword>
<evidence type="ECO:0000313" key="2">
    <source>
        <dbReference type="EMBL" id="RGR76305.1"/>
    </source>
</evidence>
<feature type="transmembrane region" description="Helical" evidence="1">
    <location>
        <begin position="29"/>
        <end position="46"/>
    </location>
</feature>
<accession>A0A412G5J3</accession>
<organism evidence="2 3">
    <name type="scientific">Holdemania filiformis</name>
    <dbReference type="NCBI Taxonomy" id="61171"/>
    <lineage>
        <taxon>Bacteria</taxon>
        <taxon>Bacillati</taxon>
        <taxon>Bacillota</taxon>
        <taxon>Erysipelotrichia</taxon>
        <taxon>Erysipelotrichales</taxon>
        <taxon>Erysipelotrichaceae</taxon>
        <taxon>Holdemania</taxon>
    </lineage>
</organism>
<protein>
    <submittedName>
        <fullName evidence="2">Uncharacterized protein</fullName>
    </submittedName>
</protein>
<gene>
    <name evidence="2" type="ORF">DWY25_02830</name>
</gene>
<feature type="transmembrane region" description="Helical" evidence="1">
    <location>
        <begin position="53"/>
        <end position="75"/>
    </location>
</feature>
<name>A0A412G5J3_9FIRM</name>
<dbReference type="Proteomes" id="UP000284178">
    <property type="component" value="Unassembled WGS sequence"/>
</dbReference>
<feature type="transmembrane region" description="Helical" evidence="1">
    <location>
        <begin position="234"/>
        <end position="256"/>
    </location>
</feature>
<feature type="transmembrane region" description="Helical" evidence="1">
    <location>
        <begin position="87"/>
        <end position="106"/>
    </location>
</feature>
<feature type="transmembrane region" description="Helical" evidence="1">
    <location>
        <begin position="158"/>
        <end position="184"/>
    </location>
</feature>
<keyword evidence="1" id="KW-1133">Transmembrane helix</keyword>
<feature type="transmembrane region" description="Helical" evidence="1">
    <location>
        <begin position="196"/>
        <end position="222"/>
    </location>
</feature>
<feature type="transmembrane region" description="Helical" evidence="1">
    <location>
        <begin position="7"/>
        <end position="23"/>
    </location>
</feature>
<dbReference type="AlphaFoldDB" id="A0A412G5J3"/>
<sequence>MNLIAKGKLLFFIIIYQLGVIGAMNGHILLINLFIIGCAIAILIHLNDIKINLFYYVGDALFCFLFYSLIRLLLIRSTRFCLPFYKYAPLILFPVFLACIKLKFSINETKRNLTYVKFVPLIVIVSLILSLLWTFVFYDSLSLNYLISTMIENISRHFFEFLMYSLFLSCFTTVVFLIFPLYCIQYLLKSSSCHPLITIFLYLYFPVCIPILMHCVPMYGYINYWSRELWSNLVITDVPFLILFSEIPSSIILLKTKNNWFLPILYKMIFWWTFWSIINIGGGFDWYFFRE</sequence>
<feature type="transmembrane region" description="Helical" evidence="1">
    <location>
        <begin position="118"/>
        <end position="138"/>
    </location>
</feature>
<evidence type="ECO:0000256" key="1">
    <source>
        <dbReference type="SAM" id="Phobius"/>
    </source>
</evidence>
<keyword evidence="1" id="KW-0812">Transmembrane</keyword>
<comment type="caution">
    <text evidence="2">The sequence shown here is derived from an EMBL/GenBank/DDBJ whole genome shotgun (WGS) entry which is preliminary data.</text>
</comment>
<feature type="transmembrane region" description="Helical" evidence="1">
    <location>
        <begin position="268"/>
        <end position="289"/>
    </location>
</feature>